<dbReference type="InterPro" id="IPR016181">
    <property type="entry name" value="Acyl_CoA_acyltransferase"/>
</dbReference>
<organism evidence="2">
    <name type="scientific">bioreactor metagenome</name>
    <dbReference type="NCBI Taxonomy" id="1076179"/>
    <lineage>
        <taxon>unclassified sequences</taxon>
        <taxon>metagenomes</taxon>
        <taxon>ecological metagenomes</taxon>
    </lineage>
</organism>
<name>A0A645BTZ2_9ZZZZ</name>
<feature type="domain" description="N-acetyltransferase" evidence="1">
    <location>
        <begin position="1"/>
        <end position="168"/>
    </location>
</feature>
<gene>
    <name evidence="2" type="ORF">SDC9_115636</name>
</gene>
<comment type="caution">
    <text evidence="2">The sequence shown here is derived from an EMBL/GenBank/DDBJ whole genome shotgun (WGS) entry which is preliminary data.</text>
</comment>
<dbReference type="CDD" id="cd04301">
    <property type="entry name" value="NAT_SF"/>
    <property type="match status" value="1"/>
</dbReference>
<dbReference type="InterPro" id="IPR000182">
    <property type="entry name" value="GNAT_dom"/>
</dbReference>
<dbReference type="Gene3D" id="3.40.630.30">
    <property type="match status" value="1"/>
</dbReference>
<evidence type="ECO:0000313" key="2">
    <source>
        <dbReference type="EMBL" id="MPM68702.1"/>
    </source>
</evidence>
<dbReference type="SUPFAM" id="SSF55729">
    <property type="entry name" value="Acyl-CoA N-acyltransferases (Nat)"/>
    <property type="match status" value="1"/>
</dbReference>
<dbReference type="PROSITE" id="PS51186">
    <property type="entry name" value="GNAT"/>
    <property type="match status" value="1"/>
</dbReference>
<accession>A0A645BTZ2</accession>
<sequence>MTTWLPRPLGLDDLPGLTEVQRACYGDAYVEGAEVFARRIASAANCSMVLTRGGEVCAYLAAYGSRVGKVTPLHGDFEAVSAADTLYLHDMAVHPDHAGRGLARVLLLAMRKHAQALGLRYSGLVSVQGSQAYWERQGYAVHALQDEAQRARLATYGDEAVYMLMASA</sequence>
<dbReference type="Pfam" id="PF00583">
    <property type="entry name" value="Acetyltransf_1"/>
    <property type="match status" value="1"/>
</dbReference>
<dbReference type="EMBL" id="VSSQ01022408">
    <property type="protein sequence ID" value="MPM68702.1"/>
    <property type="molecule type" value="Genomic_DNA"/>
</dbReference>
<evidence type="ECO:0000259" key="1">
    <source>
        <dbReference type="PROSITE" id="PS51186"/>
    </source>
</evidence>
<proteinExistence type="predicted"/>
<protein>
    <recommendedName>
        <fullName evidence="1">N-acetyltransferase domain-containing protein</fullName>
    </recommendedName>
</protein>
<dbReference type="AlphaFoldDB" id="A0A645BTZ2"/>
<reference evidence="2" key="1">
    <citation type="submission" date="2019-08" db="EMBL/GenBank/DDBJ databases">
        <authorList>
            <person name="Kucharzyk K."/>
            <person name="Murdoch R.W."/>
            <person name="Higgins S."/>
            <person name="Loffler F."/>
        </authorList>
    </citation>
    <scope>NUCLEOTIDE SEQUENCE</scope>
</reference>
<dbReference type="GO" id="GO:0016747">
    <property type="term" value="F:acyltransferase activity, transferring groups other than amino-acyl groups"/>
    <property type="evidence" value="ECO:0007669"/>
    <property type="project" value="InterPro"/>
</dbReference>